<dbReference type="GO" id="GO:0046872">
    <property type="term" value="F:metal ion binding"/>
    <property type="evidence" value="ECO:0007669"/>
    <property type="project" value="UniProtKB-KW"/>
</dbReference>
<reference evidence="7 8" key="1">
    <citation type="submission" date="2015-04" db="EMBL/GenBank/DDBJ databases">
        <title>Complete genome sequence of Schizopora paradoxa KUC8140, a cosmopolitan wood degrader in East Asia.</title>
        <authorList>
            <consortium name="DOE Joint Genome Institute"/>
            <person name="Min B."/>
            <person name="Park H."/>
            <person name="Jang Y."/>
            <person name="Kim J.-J."/>
            <person name="Kim K.H."/>
            <person name="Pangilinan J."/>
            <person name="Lipzen A."/>
            <person name="Riley R."/>
            <person name="Grigoriev I.V."/>
            <person name="Spatafora J.W."/>
            <person name="Choi I.-G."/>
        </authorList>
    </citation>
    <scope>NUCLEOTIDE SEQUENCE [LARGE SCALE GENOMIC DNA]</scope>
    <source>
        <strain evidence="7 8">KUC8140</strain>
    </source>
</reference>
<evidence type="ECO:0000256" key="1">
    <source>
        <dbReference type="ARBA" id="ARBA00008056"/>
    </source>
</evidence>
<dbReference type="AlphaFoldDB" id="A0A0H2RU27"/>
<dbReference type="InParanoid" id="A0A0H2RU27"/>
<dbReference type="PANTHER" id="PTHR10209">
    <property type="entry name" value="OXIDOREDUCTASE, 2OG-FE II OXYGENASE FAMILY PROTEIN"/>
    <property type="match status" value="1"/>
</dbReference>
<dbReference type="EMBL" id="KQ085930">
    <property type="protein sequence ID" value="KLO15374.1"/>
    <property type="molecule type" value="Genomic_DNA"/>
</dbReference>
<keyword evidence="4 5" id="KW-0408">Iron</keyword>
<sequence>MAANFDSVPILDYNLLHSGHKQQFILKLRNASINVGFLYLKNPPVEKEVLDSLLSYIPRLFELSQEKKDAIAMINSPHFLGYSKLGNELTKGATDQREQFDFATQFECKWKPGEPEYKRMWGNAQWPEEKDIPGFKATMLSYLSQVHALSVEFTHLLSEALGLPTGALNQFYDSPENMQHWSKIVKYPSLDDPKLNSNQGVGPHFDSGFLTFLLQASQHPGLQVQNLSGQWIDAPPIPDTFVINIGKGLEAATKGLAKATSHRVLSPPRGSTPRYSVPFFQNIAQSVRVTEHHLEFPPEILALKETRGNAAEMDSINFSEYDRGEASGQANLIGRVKSHPDVGQKHYPELFKQIFPQGLPTPTTMF</sequence>
<evidence type="ECO:0000259" key="6">
    <source>
        <dbReference type="PROSITE" id="PS51471"/>
    </source>
</evidence>
<dbReference type="InterPro" id="IPR027443">
    <property type="entry name" value="IPNS-like_sf"/>
</dbReference>
<dbReference type="InterPro" id="IPR026992">
    <property type="entry name" value="DIOX_N"/>
</dbReference>
<evidence type="ECO:0000256" key="4">
    <source>
        <dbReference type="ARBA" id="ARBA00023004"/>
    </source>
</evidence>
<name>A0A0H2RU27_9AGAM</name>
<keyword evidence="8" id="KW-1185">Reference proteome</keyword>
<evidence type="ECO:0000256" key="3">
    <source>
        <dbReference type="ARBA" id="ARBA00023002"/>
    </source>
</evidence>
<evidence type="ECO:0000313" key="8">
    <source>
        <dbReference type="Proteomes" id="UP000053477"/>
    </source>
</evidence>
<comment type="similarity">
    <text evidence="1 5">Belongs to the iron/ascorbate-dependent oxidoreductase family.</text>
</comment>
<evidence type="ECO:0000313" key="7">
    <source>
        <dbReference type="EMBL" id="KLO15374.1"/>
    </source>
</evidence>
<keyword evidence="2 5" id="KW-0479">Metal-binding</keyword>
<proteinExistence type="inferred from homology"/>
<dbReference type="Gene3D" id="2.60.120.330">
    <property type="entry name" value="B-lactam Antibiotic, Isopenicillin N Synthase, Chain"/>
    <property type="match status" value="1"/>
</dbReference>
<accession>A0A0H2RU27</accession>
<protein>
    <submittedName>
        <fullName evidence="7">Clavaminate synthase-like protein</fullName>
    </submittedName>
</protein>
<dbReference type="OrthoDB" id="288590at2759"/>
<dbReference type="InterPro" id="IPR005123">
    <property type="entry name" value="Oxoglu/Fe-dep_dioxygenase_dom"/>
</dbReference>
<keyword evidence="3 5" id="KW-0560">Oxidoreductase</keyword>
<dbReference type="GO" id="GO:0016491">
    <property type="term" value="F:oxidoreductase activity"/>
    <property type="evidence" value="ECO:0007669"/>
    <property type="project" value="UniProtKB-KW"/>
</dbReference>
<gene>
    <name evidence="7" type="ORF">SCHPADRAFT_824701</name>
</gene>
<dbReference type="PANTHER" id="PTHR10209:SF885">
    <property type="entry name" value="2OG-FE(II) OXYGENASE FAMILY, PUTATIVE (AFU_ORTHOLOGUE AFUA_2G00750)-RELATED"/>
    <property type="match status" value="1"/>
</dbReference>
<dbReference type="Proteomes" id="UP000053477">
    <property type="component" value="Unassembled WGS sequence"/>
</dbReference>
<dbReference type="SUPFAM" id="SSF51197">
    <property type="entry name" value="Clavaminate synthase-like"/>
    <property type="match status" value="1"/>
</dbReference>
<organism evidence="7 8">
    <name type="scientific">Schizopora paradoxa</name>
    <dbReference type="NCBI Taxonomy" id="27342"/>
    <lineage>
        <taxon>Eukaryota</taxon>
        <taxon>Fungi</taxon>
        <taxon>Dikarya</taxon>
        <taxon>Basidiomycota</taxon>
        <taxon>Agaricomycotina</taxon>
        <taxon>Agaricomycetes</taxon>
        <taxon>Hymenochaetales</taxon>
        <taxon>Schizoporaceae</taxon>
        <taxon>Schizopora</taxon>
    </lineage>
</organism>
<feature type="domain" description="Fe2OG dioxygenase" evidence="6">
    <location>
        <begin position="174"/>
        <end position="283"/>
    </location>
</feature>
<dbReference type="PROSITE" id="PS51471">
    <property type="entry name" value="FE2OG_OXY"/>
    <property type="match status" value="1"/>
</dbReference>
<dbReference type="InterPro" id="IPR044861">
    <property type="entry name" value="IPNS-like_FE2OG_OXY"/>
</dbReference>
<dbReference type="Pfam" id="PF14226">
    <property type="entry name" value="DIOX_N"/>
    <property type="match status" value="1"/>
</dbReference>
<evidence type="ECO:0000256" key="5">
    <source>
        <dbReference type="RuleBase" id="RU003682"/>
    </source>
</evidence>
<dbReference type="Pfam" id="PF03171">
    <property type="entry name" value="2OG-FeII_Oxy"/>
    <property type="match status" value="1"/>
</dbReference>
<dbReference type="STRING" id="27342.A0A0H2RU27"/>
<evidence type="ECO:0000256" key="2">
    <source>
        <dbReference type="ARBA" id="ARBA00022723"/>
    </source>
</evidence>